<keyword evidence="2" id="KW-1185">Reference proteome</keyword>
<gene>
    <name evidence="1" type="ORF">K3G42_018070</name>
</gene>
<protein>
    <submittedName>
        <fullName evidence="1">Uncharacterized protein</fullName>
    </submittedName>
</protein>
<comment type="caution">
    <text evidence="1">The sequence shown here is derived from an EMBL/GenBank/DDBJ whole genome shotgun (WGS) entry which is preliminary data.</text>
</comment>
<sequence length="155" mass="17255">MGPGRGRFLACACFLTDNLFVAQDGLHPAILGIPSSCAGSMDRLKKKCREERELGSPPRERRAPISQNYRPKKTPRTLYNLQDSFLAPQFVETVKYCTSSGADLQGLLSHVESISDKEFHRLLYSLRNSPSRSYRGAENFEQSGDVKGEAPTAMK</sequence>
<name>A0ACB8FZA5_9SAUR</name>
<evidence type="ECO:0000313" key="2">
    <source>
        <dbReference type="Proteomes" id="UP000827872"/>
    </source>
</evidence>
<organism evidence="1 2">
    <name type="scientific">Sphaerodactylus townsendi</name>
    <dbReference type="NCBI Taxonomy" id="933632"/>
    <lineage>
        <taxon>Eukaryota</taxon>
        <taxon>Metazoa</taxon>
        <taxon>Chordata</taxon>
        <taxon>Craniata</taxon>
        <taxon>Vertebrata</taxon>
        <taxon>Euteleostomi</taxon>
        <taxon>Lepidosauria</taxon>
        <taxon>Squamata</taxon>
        <taxon>Bifurcata</taxon>
        <taxon>Gekkota</taxon>
        <taxon>Sphaerodactylidae</taxon>
        <taxon>Sphaerodactylus</taxon>
    </lineage>
</organism>
<proteinExistence type="predicted"/>
<accession>A0ACB8FZA5</accession>
<dbReference type="EMBL" id="CM037626">
    <property type="protein sequence ID" value="KAH8012454.1"/>
    <property type="molecule type" value="Genomic_DNA"/>
</dbReference>
<dbReference type="Proteomes" id="UP000827872">
    <property type="component" value="Linkage Group LG13"/>
</dbReference>
<reference evidence="1" key="1">
    <citation type="submission" date="2021-08" db="EMBL/GenBank/DDBJ databases">
        <title>The first chromosome-level gecko genome reveals the dynamic sex chromosomes of Neotropical dwarf geckos (Sphaerodactylidae: Sphaerodactylus).</title>
        <authorList>
            <person name="Pinto B.J."/>
            <person name="Keating S.E."/>
            <person name="Gamble T."/>
        </authorList>
    </citation>
    <scope>NUCLEOTIDE SEQUENCE</scope>
    <source>
        <strain evidence="1">TG3544</strain>
    </source>
</reference>
<evidence type="ECO:0000313" key="1">
    <source>
        <dbReference type="EMBL" id="KAH8012454.1"/>
    </source>
</evidence>